<dbReference type="KEGG" id="cdu:CD36_25640"/>
<dbReference type="OrthoDB" id="4015054at2759"/>
<dbReference type="VEuPathDB" id="FungiDB:CD36_25640"/>
<dbReference type="GeneID" id="8050068"/>
<evidence type="ECO:0000313" key="3">
    <source>
        <dbReference type="Proteomes" id="UP000002605"/>
    </source>
</evidence>
<accession>B9WKQ0</accession>
<dbReference type="Proteomes" id="UP000002605">
    <property type="component" value="Chromosome R"/>
</dbReference>
<dbReference type="AlphaFoldDB" id="B9WKQ0"/>
<name>B9WKQ0_CANDC</name>
<protein>
    <submittedName>
        <fullName evidence="2">Uncharacterized protein</fullName>
    </submittedName>
</protein>
<evidence type="ECO:0000313" key="1">
    <source>
        <dbReference type="CGD" id="CAL0000164762"/>
    </source>
</evidence>
<reference evidence="2 3" key="1">
    <citation type="journal article" date="2009" name="Genome Res.">
        <title>Comparative genomics of the fungal pathogens Candida dubliniensis and Candida albicans.</title>
        <authorList>
            <person name="Jackson A.P."/>
            <person name="Gamble J.A."/>
            <person name="Yeomans T."/>
            <person name="Moran G.P."/>
            <person name="Saunders D."/>
            <person name="Harris D."/>
            <person name="Aslett M."/>
            <person name="Barrell J.F."/>
            <person name="Butler G."/>
            <person name="Citiulo F."/>
            <person name="Coleman D.C."/>
            <person name="de Groot P.W.J."/>
            <person name="Goodwin T.J."/>
            <person name="Quail M.A."/>
            <person name="McQuillan J."/>
            <person name="Munro C.A."/>
            <person name="Pain A."/>
            <person name="Poulter R.T."/>
            <person name="Rajandream M.A."/>
            <person name="Renauld H."/>
            <person name="Spiering M.J."/>
            <person name="Tivey A."/>
            <person name="Gow N.A.R."/>
            <person name="Barrell B."/>
            <person name="Sullivan D.J."/>
            <person name="Berriman M."/>
        </authorList>
    </citation>
    <scope>NUCLEOTIDE SEQUENCE [LARGE SCALE GENOMIC DNA]</scope>
    <source>
        <strain evidence="3">CD36 / ATCC MYA-646 / CBS 7987 / NCPF 3949 / NRRL Y-17841</strain>
    </source>
</reference>
<proteinExistence type="predicted"/>
<sequence>MIELISNSSHDWLSCYIIKLNITDQDSLDLEIKRFLTTTIANSQLTILIILQQEDEEGNKIELLNYLQFEIYKQSSKDIVVSIMTIPKGCDFSMLLSSQLNQIDDIIKDISKLDLSIALDVVNKEKLIFLMLNIPNLLPYLEQQQQRQDDQFTIEELFQNFVKHHNSIKNILLSNELREWHHQLSKDIRR</sequence>
<dbReference type="RefSeq" id="XP_002421661.1">
    <property type="nucleotide sequence ID" value="XM_002421616.1"/>
</dbReference>
<keyword evidence="3" id="KW-1185">Reference proteome</keyword>
<gene>
    <name evidence="1" type="ordered locus">Cd36_25640</name>
    <name evidence="2" type="ORF">CD36_25640</name>
</gene>
<dbReference type="HOGENOM" id="CLU_1467950_0_0_1"/>
<organism evidence="2 3">
    <name type="scientific">Candida dubliniensis (strain CD36 / ATCC MYA-646 / CBS 7987 / NCPF 3949 / NRRL Y-17841)</name>
    <name type="common">Yeast</name>
    <dbReference type="NCBI Taxonomy" id="573826"/>
    <lineage>
        <taxon>Eukaryota</taxon>
        <taxon>Fungi</taxon>
        <taxon>Dikarya</taxon>
        <taxon>Ascomycota</taxon>
        <taxon>Saccharomycotina</taxon>
        <taxon>Pichiomycetes</taxon>
        <taxon>Debaryomycetaceae</taxon>
        <taxon>Candida/Lodderomyces clade</taxon>
        <taxon>Candida</taxon>
    </lineage>
</organism>
<dbReference type="CGD" id="CAL0000164762">
    <property type="gene designation" value="Cd36_25640"/>
</dbReference>
<evidence type="ECO:0000313" key="2">
    <source>
        <dbReference type="EMBL" id="CAX39598.1"/>
    </source>
</evidence>
<dbReference type="EMBL" id="FM992695">
    <property type="protein sequence ID" value="CAX39598.1"/>
    <property type="molecule type" value="Genomic_DNA"/>
</dbReference>